<dbReference type="GO" id="GO:0004252">
    <property type="term" value="F:serine-type endopeptidase activity"/>
    <property type="evidence" value="ECO:0000318"/>
    <property type="project" value="GO_Central"/>
</dbReference>
<proteinExistence type="inferred from homology"/>
<dbReference type="Proteomes" id="UP000030748">
    <property type="component" value="Unassembled WGS sequence"/>
</dbReference>
<dbReference type="STRING" id="4155.A0A022RYK7"/>
<evidence type="ECO:0000256" key="1">
    <source>
        <dbReference type="ARBA" id="ARBA00011073"/>
    </source>
</evidence>
<dbReference type="Pfam" id="PF00082">
    <property type="entry name" value="Peptidase_S8"/>
    <property type="match status" value="1"/>
</dbReference>
<dbReference type="CDD" id="cd04852">
    <property type="entry name" value="Peptidases_S8_3"/>
    <property type="match status" value="1"/>
</dbReference>
<dbReference type="InterPro" id="IPR034197">
    <property type="entry name" value="Peptidases_S8_3"/>
</dbReference>
<dbReference type="eggNOG" id="ENOG502QT5U">
    <property type="taxonomic scope" value="Eukaryota"/>
</dbReference>
<dbReference type="FunFam" id="3.30.70.80:FF:000003">
    <property type="entry name" value="Subtilisin-like protease SBT1.9"/>
    <property type="match status" value="1"/>
</dbReference>
<dbReference type="GO" id="GO:0006508">
    <property type="term" value="P:proteolysis"/>
    <property type="evidence" value="ECO:0007669"/>
    <property type="project" value="InterPro"/>
</dbReference>
<dbReference type="InterPro" id="IPR045051">
    <property type="entry name" value="SBT"/>
</dbReference>
<dbReference type="InterPro" id="IPR036852">
    <property type="entry name" value="Peptidase_S8/S53_dom_sf"/>
</dbReference>
<dbReference type="PROSITE" id="PS51892">
    <property type="entry name" value="SUBTILASE"/>
    <property type="match status" value="1"/>
</dbReference>
<dbReference type="AlphaFoldDB" id="A0A022RYK7"/>
<dbReference type="Gene3D" id="3.40.50.200">
    <property type="entry name" value="Peptidase S8/S53 domain"/>
    <property type="match status" value="2"/>
</dbReference>
<evidence type="ECO:0000259" key="6">
    <source>
        <dbReference type="Pfam" id="PF00082"/>
    </source>
</evidence>
<evidence type="ECO:0000259" key="7">
    <source>
        <dbReference type="Pfam" id="PF05922"/>
    </source>
</evidence>
<keyword evidence="2 5" id="KW-0732">Signal</keyword>
<dbReference type="Pfam" id="PF17766">
    <property type="entry name" value="fn3_6"/>
    <property type="match status" value="1"/>
</dbReference>
<dbReference type="EMBL" id="KI630200">
    <property type="protein sequence ID" value="EYU45081.1"/>
    <property type="molecule type" value="Genomic_DNA"/>
</dbReference>
<dbReference type="Pfam" id="PF05922">
    <property type="entry name" value="Inhibitor_I9"/>
    <property type="match status" value="1"/>
</dbReference>
<dbReference type="Gene3D" id="3.50.30.30">
    <property type="match status" value="1"/>
</dbReference>
<reference evidence="9 10" key="1">
    <citation type="journal article" date="2013" name="Proc. Natl. Acad. Sci. U.S.A.">
        <title>Fine-scale variation in meiotic recombination in Mimulus inferred from population shotgun sequencing.</title>
        <authorList>
            <person name="Hellsten U."/>
            <person name="Wright K.M."/>
            <person name="Jenkins J."/>
            <person name="Shu S."/>
            <person name="Yuan Y."/>
            <person name="Wessler S.R."/>
            <person name="Schmutz J."/>
            <person name="Willis J.H."/>
            <person name="Rokhsar D.S."/>
        </authorList>
    </citation>
    <scope>NUCLEOTIDE SEQUENCE [LARGE SCALE GENOMIC DNA]</scope>
    <source>
        <strain evidence="10">cv. DUN x IM62</strain>
    </source>
</reference>
<dbReference type="InterPro" id="IPR010259">
    <property type="entry name" value="S8pro/Inhibitor_I9"/>
</dbReference>
<evidence type="ECO:0000256" key="2">
    <source>
        <dbReference type="ARBA" id="ARBA00022729"/>
    </source>
</evidence>
<feature type="region of interest" description="Disordered" evidence="4">
    <location>
        <begin position="197"/>
        <end position="218"/>
    </location>
</feature>
<feature type="domain" description="Peptidase S8/S53" evidence="6">
    <location>
        <begin position="133"/>
        <end position="520"/>
    </location>
</feature>
<dbReference type="CDD" id="cd02120">
    <property type="entry name" value="PA_subtilisin_like"/>
    <property type="match status" value="1"/>
</dbReference>
<dbReference type="GO" id="GO:0005576">
    <property type="term" value="C:extracellular region"/>
    <property type="evidence" value="ECO:0000318"/>
    <property type="project" value="GO_Central"/>
</dbReference>
<dbReference type="InterPro" id="IPR041469">
    <property type="entry name" value="Subtilisin-like_FN3"/>
</dbReference>
<dbReference type="SUPFAM" id="SSF52743">
    <property type="entry name" value="Subtilisin-like"/>
    <property type="match status" value="1"/>
</dbReference>
<evidence type="ECO:0000256" key="3">
    <source>
        <dbReference type="PROSITE-ProRule" id="PRU01240"/>
    </source>
</evidence>
<evidence type="ECO:0008006" key="11">
    <source>
        <dbReference type="Google" id="ProtNLM"/>
    </source>
</evidence>
<accession>A0A022RYK7</accession>
<feature type="signal peptide" evidence="5">
    <location>
        <begin position="1"/>
        <end position="19"/>
    </location>
</feature>
<evidence type="ECO:0000256" key="5">
    <source>
        <dbReference type="SAM" id="SignalP"/>
    </source>
</evidence>
<dbReference type="InterPro" id="IPR037045">
    <property type="entry name" value="S8pro/Inhibitor_I9_sf"/>
</dbReference>
<evidence type="ECO:0000313" key="9">
    <source>
        <dbReference type="EMBL" id="EYU45081.1"/>
    </source>
</evidence>
<protein>
    <recommendedName>
        <fullName evidence="11">Subtilisin-like protease fibronectin type-III domain-containing protein</fullName>
    </recommendedName>
</protein>
<dbReference type="InterPro" id="IPR000209">
    <property type="entry name" value="Peptidase_S8/S53_dom"/>
</dbReference>
<evidence type="ECO:0000259" key="8">
    <source>
        <dbReference type="Pfam" id="PF17766"/>
    </source>
</evidence>
<dbReference type="Gene3D" id="3.30.70.80">
    <property type="entry name" value="Peptidase S8 propeptide/proteinase inhibitor I9"/>
    <property type="match status" value="1"/>
</dbReference>
<gene>
    <name evidence="9" type="ORF">MIMGU_mgv1a002217mg</name>
</gene>
<evidence type="ECO:0000256" key="4">
    <source>
        <dbReference type="SAM" id="MobiDB-lite"/>
    </source>
</evidence>
<sequence>MGTCSNYVFLCFFFLSVASQQSISKAYETYIVHMDVSLMPKPFTSHHSWYTSSLATVADSSSPPSSSRLLYTYSNAINGFSAILSSAELEAVKTLPGYLSSTKDKPVKLDTTHSYRFLGLNHDHGAWPASNYGDNVIIGLVDTGIWPESKSFKDDGIGEIPSRWRGVCESCSDFNSSLCNRKLIGARSFGKGMLAKKPEMSMSSPRDTEGHGTHTSSTAAGNYVEDAAFYGYAAGTARGVAPKARIAMYKVVSGGDGVVSDVLAAVDQAIDDGVDVLSMSLGFDSLALDEDPIAVGAFAAMEKGIFVSTSAGNAGPNDGTLHNGYPWVLNVAAGTLDRKFEGTLHLSDGYSVTGQSLYPGKFPAEKYFSIVYVVACQNEGSLEKARGKIVVCLDITNTLGLQVVRVQNSSVVGAVFVSNDTDTIEFFIRTTTPTLFLELKQGKKLVDYITNGSPEAKQASFKFHETRFNAKPSPQLAKYSSRGPSRVSPYILKPDILAPGDSILASCPAAVRSAMMTTSYVLDNMNNSIQDLGSQRSQPASPLGIGAGHIDPNKALNPGLVYDTSSEDYVNFLCAMNFTKNQIQTITRSVISSCTNPSLDLNYPSFITFSDANGTNSVREFRRTVTYVGQGSSVYTARISEFYEGLSVRVSPDTIEFKRKFEKKNFTLTIEGKMMNKTFGSLSWVESKGKIVVRSPIVIM</sequence>
<feature type="domain" description="Subtilisin-like protease fibronectin type-III" evidence="8">
    <location>
        <begin position="600"/>
        <end position="699"/>
    </location>
</feature>
<feature type="domain" description="Inhibitor I9" evidence="7">
    <location>
        <begin position="29"/>
        <end position="109"/>
    </location>
</feature>
<dbReference type="PANTHER" id="PTHR10795">
    <property type="entry name" value="PROPROTEIN CONVERTASE SUBTILISIN/KEXIN"/>
    <property type="match status" value="1"/>
</dbReference>
<dbReference type="Gene3D" id="2.60.40.2310">
    <property type="match status" value="1"/>
</dbReference>
<name>A0A022RYK7_ERYGU</name>
<comment type="similarity">
    <text evidence="1 3">Belongs to the peptidase S8 family.</text>
</comment>
<evidence type="ECO:0000313" key="10">
    <source>
        <dbReference type="Proteomes" id="UP000030748"/>
    </source>
</evidence>
<comment type="caution">
    <text evidence="3">Lacks conserved residue(s) required for the propagation of feature annotation.</text>
</comment>
<feature type="chain" id="PRO_5001505409" description="Subtilisin-like protease fibronectin type-III domain-containing protein" evidence="5">
    <location>
        <begin position="20"/>
        <end position="700"/>
    </location>
</feature>
<organism evidence="9 10">
    <name type="scientific">Erythranthe guttata</name>
    <name type="common">Yellow monkey flower</name>
    <name type="synonym">Mimulus guttatus</name>
    <dbReference type="NCBI Taxonomy" id="4155"/>
    <lineage>
        <taxon>Eukaryota</taxon>
        <taxon>Viridiplantae</taxon>
        <taxon>Streptophyta</taxon>
        <taxon>Embryophyta</taxon>
        <taxon>Tracheophyta</taxon>
        <taxon>Spermatophyta</taxon>
        <taxon>Magnoliopsida</taxon>
        <taxon>eudicotyledons</taxon>
        <taxon>Gunneridae</taxon>
        <taxon>Pentapetalae</taxon>
        <taxon>asterids</taxon>
        <taxon>lamiids</taxon>
        <taxon>Lamiales</taxon>
        <taxon>Phrymaceae</taxon>
        <taxon>Erythranthe</taxon>
    </lineage>
</organism>
<keyword evidence="10" id="KW-1185">Reference proteome</keyword>